<keyword evidence="2" id="KW-0175">Coiled coil</keyword>
<dbReference type="AlphaFoldDB" id="A0AAN0MEW9"/>
<feature type="coiled-coil region" evidence="2">
    <location>
        <begin position="87"/>
        <end position="128"/>
    </location>
</feature>
<dbReference type="PANTHER" id="PTHR31088:SF6">
    <property type="entry name" value="PHAGE SHOCK PROTEIN A"/>
    <property type="match status" value="1"/>
</dbReference>
<reference evidence="4" key="1">
    <citation type="journal article" date="2024" name="Int. J. Syst. Evol. Microbiol.">
        <title>Brooklawnia propionicigenes sp. nov., a facultatively anaerobic, propionate-producing bacterium isolated from a methanogenic reactor treating waste from cattle farms.</title>
        <authorList>
            <person name="Akita Y."/>
            <person name="Ueki A."/>
            <person name="Tonouchi A."/>
            <person name="Sugawara Y."/>
            <person name="Honma S."/>
            <person name="Kaku N."/>
            <person name="Ueki K."/>
        </authorList>
    </citation>
    <scope>NUCLEOTIDE SEQUENCE</scope>
    <source>
        <strain evidence="4">SH051</strain>
    </source>
</reference>
<evidence type="ECO:0000313" key="4">
    <source>
        <dbReference type="EMBL" id="BEH01288.1"/>
    </source>
</evidence>
<evidence type="ECO:0008006" key="6">
    <source>
        <dbReference type="Google" id="ProtNLM"/>
    </source>
</evidence>
<organism evidence="4 5">
    <name type="scientific">Brooklawnia propionicigenes</name>
    <dbReference type="NCBI Taxonomy" id="3041175"/>
    <lineage>
        <taxon>Bacteria</taxon>
        <taxon>Bacillati</taxon>
        <taxon>Actinomycetota</taxon>
        <taxon>Actinomycetes</taxon>
        <taxon>Propionibacteriales</taxon>
        <taxon>Propionibacteriaceae</taxon>
        <taxon>Brooklawnia</taxon>
    </lineage>
</organism>
<evidence type="ECO:0000256" key="2">
    <source>
        <dbReference type="SAM" id="Coils"/>
    </source>
</evidence>
<feature type="region of interest" description="Disordered" evidence="3">
    <location>
        <begin position="10"/>
        <end position="30"/>
    </location>
</feature>
<comment type="similarity">
    <text evidence="1">Belongs to the PspA/Vipp/IM30 family.</text>
</comment>
<dbReference type="Proteomes" id="UP001431656">
    <property type="component" value="Chromosome"/>
</dbReference>
<name>A0AAN0MEW9_9ACTN</name>
<proteinExistence type="inferred from homology"/>
<dbReference type="RefSeq" id="WP_286267378.1">
    <property type="nucleotide sequence ID" value="NZ_AP028056.1"/>
</dbReference>
<sequence length="236" mass="24709">MPGIIDRIARAFGSQSDDSKPAGDTRSELEDAYAQQTELLQQVRRGAAGVASSRRQLAAQQADLAAEIDSLTATAHRLLDQGQDSLAHEALVRKQALLQQLAGLETQHAQLQREEENLILTATRLQAKVDSIRTKQSTVWAQYSAAEASARVTAALGGIDLGAAGAVVQRADELLHATAVPEPLAADELRAAAADELAAIRAALADRAPAAPGEGSYQQPGGYPSTGVTDSTGERA</sequence>
<dbReference type="KEGG" id="broo:brsh051_05690"/>
<gene>
    <name evidence="4" type="ORF">brsh051_05690</name>
</gene>
<keyword evidence="5" id="KW-1185">Reference proteome</keyword>
<dbReference type="InterPro" id="IPR007157">
    <property type="entry name" value="PspA_VIPP1"/>
</dbReference>
<accession>A0AAN0MEW9</accession>
<dbReference type="PANTHER" id="PTHR31088">
    <property type="entry name" value="MEMBRANE-ASSOCIATED PROTEIN VIPP1, CHLOROPLASTIC"/>
    <property type="match status" value="1"/>
</dbReference>
<evidence type="ECO:0000256" key="1">
    <source>
        <dbReference type="ARBA" id="ARBA00043985"/>
    </source>
</evidence>
<dbReference type="EMBL" id="AP028056">
    <property type="protein sequence ID" value="BEH01288.1"/>
    <property type="molecule type" value="Genomic_DNA"/>
</dbReference>
<protein>
    <recommendedName>
        <fullName evidence="6">PspA/IM30 family protein</fullName>
    </recommendedName>
</protein>
<evidence type="ECO:0000256" key="3">
    <source>
        <dbReference type="SAM" id="MobiDB-lite"/>
    </source>
</evidence>
<dbReference type="Pfam" id="PF04012">
    <property type="entry name" value="PspA_IM30"/>
    <property type="match status" value="1"/>
</dbReference>
<feature type="region of interest" description="Disordered" evidence="3">
    <location>
        <begin position="209"/>
        <end position="236"/>
    </location>
</feature>
<feature type="compositionally biased region" description="Basic and acidic residues" evidence="3">
    <location>
        <begin position="17"/>
        <end position="29"/>
    </location>
</feature>
<feature type="compositionally biased region" description="Polar residues" evidence="3">
    <location>
        <begin position="226"/>
        <end position="236"/>
    </location>
</feature>
<evidence type="ECO:0000313" key="5">
    <source>
        <dbReference type="Proteomes" id="UP001431656"/>
    </source>
</evidence>